<evidence type="ECO:0000256" key="2">
    <source>
        <dbReference type="ARBA" id="ARBA00022692"/>
    </source>
</evidence>
<feature type="transmembrane region" description="Helical" evidence="5">
    <location>
        <begin position="6"/>
        <end position="23"/>
    </location>
</feature>
<gene>
    <name evidence="6" type="ORF">ElyMa_004484700</name>
</gene>
<dbReference type="GO" id="GO:0006031">
    <property type="term" value="P:chitin biosynthetic process"/>
    <property type="evidence" value="ECO:0007669"/>
    <property type="project" value="TreeGrafter"/>
</dbReference>
<evidence type="ECO:0000256" key="3">
    <source>
        <dbReference type="ARBA" id="ARBA00023136"/>
    </source>
</evidence>
<dbReference type="EMBL" id="BMAT01009056">
    <property type="protein sequence ID" value="GFR97732.1"/>
    <property type="molecule type" value="Genomic_DNA"/>
</dbReference>
<evidence type="ECO:0000313" key="7">
    <source>
        <dbReference type="Proteomes" id="UP000762676"/>
    </source>
</evidence>
<evidence type="ECO:0000256" key="5">
    <source>
        <dbReference type="SAM" id="Phobius"/>
    </source>
</evidence>
<feature type="region of interest" description="Disordered" evidence="4">
    <location>
        <begin position="521"/>
        <end position="619"/>
    </location>
</feature>
<comment type="subcellular location">
    <subcellularLocation>
        <location evidence="1">Membrane</location>
        <topology evidence="1">Multi-pass membrane protein</topology>
    </subcellularLocation>
</comment>
<feature type="transmembrane region" description="Helical" evidence="5">
    <location>
        <begin position="294"/>
        <end position="315"/>
    </location>
</feature>
<feature type="region of interest" description="Disordered" evidence="4">
    <location>
        <begin position="166"/>
        <end position="238"/>
    </location>
</feature>
<dbReference type="PANTHER" id="PTHR22914:SF42">
    <property type="entry name" value="CHITIN SYNTHASE"/>
    <property type="match status" value="1"/>
</dbReference>
<feature type="transmembrane region" description="Helical" evidence="5">
    <location>
        <begin position="30"/>
        <end position="52"/>
    </location>
</feature>
<organism evidence="6 7">
    <name type="scientific">Elysia marginata</name>
    <dbReference type="NCBI Taxonomy" id="1093978"/>
    <lineage>
        <taxon>Eukaryota</taxon>
        <taxon>Metazoa</taxon>
        <taxon>Spiralia</taxon>
        <taxon>Lophotrochozoa</taxon>
        <taxon>Mollusca</taxon>
        <taxon>Gastropoda</taxon>
        <taxon>Heterobranchia</taxon>
        <taxon>Euthyneura</taxon>
        <taxon>Panpulmonata</taxon>
        <taxon>Sacoglossa</taxon>
        <taxon>Placobranchoidea</taxon>
        <taxon>Plakobranchidae</taxon>
        <taxon>Elysia</taxon>
    </lineage>
</organism>
<dbReference type="GO" id="GO:0016020">
    <property type="term" value="C:membrane"/>
    <property type="evidence" value="ECO:0007669"/>
    <property type="project" value="UniProtKB-SubCell"/>
</dbReference>
<dbReference type="GO" id="GO:0004100">
    <property type="term" value="F:chitin synthase activity"/>
    <property type="evidence" value="ECO:0007669"/>
    <property type="project" value="InterPro"/>
</dbReference>
<feature type="transmembrane region" description="Helical" evidence="5">
    <location>
        <begin position="64"/>
        <end position="83"/>
    </location>
</feature>
<feature type="compositionally biased region" description="Low complexity" evidence="4">
    <location>
        <begin position="561"/>
        <end position="571"/>
    </location>
</feature>
<feature type="compositionally biased region" description="Basic and acidic residues" evidence="4">
    <location>
        <begin position="572"/>
        <end position="583"/>
    </location>
</feature>
<dbReference type="PANTHER" id="PTHR22914">
    <property type="entry name" value="CHITIN SYNTHASE"/>
    <property type="match status" value="1"/>
</dbReference>
<name>A0AAV4HHW7_9GAST</name>
<feature type="compositionally biased region" description="Polar residues" evidence="4">
    <location>
        <begin position="166"/>
        <end position="176"/>
    </location>
</feature>
<dbReference type="GO" id="GO:0071944">
    <property type="term" value="C:cell periphery"/>
    <property type="evidence" value="ECO:0007669"/>
    <property type="project" value="TreeGrafter"/>
</dbReference>
<keyword evidence="3 5" id="KW-0472">Membrane</keyword>
<evidence type="ECO:0000256" key="1">
    <source>
        <dbReference type="ARBA" id="ARBA00004141"/>
    </source>
</evidence>
<comment type="caution">
    <text evidence="6">The sequence shown here is derived from an EMBL/GenBank/DDBJ whole genome shotgun (WGS) entry which is preliminary data.</text>
</comment>
<protein>
    <submittedName>
        <fullName evidence="6">Chitin synthase variant</fullName>
    </submittedName>
</protein>
<keyword evidence="2 5" id="KW-0812">Transmembrane</keyword>
<keyword evidence="5" id="KW-1133">Transmembrane helix</keyword>
<feature type="compositionally biased region" description="Low complexity" evidence="4">
    <location>
        <begin position="584"/>
        <end position="594"/>
    </location>
</feature>
<sequence length="619" mass="68624">MAYASVLSIIYAMIMMIVIVGLIRQAATNGFCSVSTTFLVTVISIFVLTAVLHPREMLCLLHGFLYFLCIPSMSMLLMVYSLANLHVVTWGTREVAQTTPTASQGQGQQQKETQKKSSGFFDGLLGRANLCRDFCCPTASNREYNDLKFKVILDKLEAIDARVNALTQGHQPGSSDTTREHHRERVYSEEQGEGQRDSDEGDNTAPAGKEGRAPEQEATPTRPWIEDTDSLGHGGQENISEEECEFWRQLISTYLFPLESNKQQKQKLQDQLLDMRNKIPCSSETFSGEKVEPISVTFTLVFGVMLSVQFLSMLFHRYSTLLHVIAVTKIKVSQVSRLLSLKGEQSEEISPPSVKETIDLVRAMQSLRGPEVTQAAMSPAQSPPDIPEEDYPADDARDLARRRSSVVMWGKIDARARNAGKPAQTLSRAFMKNYSKLANQMRRSSRGDITVDQIKSEARERFRGFEKTSLSTILKMSRDEGAKGLIIKRAVEVSDRWRTGHVRVTEQQGSTPAITSLEVISDHQRPDTPTAEQTEAETKRQINPSLLAPPGSSSVAADNVRSSSPLSTRSGSRSEGDASRRSEISGSGSSPRLSFIERLRNLYQEEEEEGEGGGKGDST</sequence>
<keyword evidence="7" id="KW-1185">Reference proteome</keyword>
<reference evidence="6 7" key="1">
    <citation type="journal article" date="2021" name="Elife">
        <title>Chloroplast acquisition without the gene transfer in kleptoplastic sea slugs, Plakobranchus ocellatus.</title>
        <authorList>
            <person name="Maeda T."/>
            <person name="Takahashi S."/>
            <person name="Yoshida T."/>
            <person name="Shimamura S."/>
            <person name="Takaki Y."/>
            <person name="Nagai Y."/>
            <person name="Toyoda A."/>
            <person name="Suzuki Y."/>
            <person name="Arimoto A."/>
            <person name="Ishii H."/>
            <person name="Satoh N."/>
            <person name="Nishiyama T."/>
            <person name="Hasebe M."/>
            <person name="Maruyama T."/>
            <person name="Minagawa J."/>
            <person name="Obokata J."/>
            <person name="Shigenobu S."/>
        </authorList>
    </citation>
    <scope>NUCLEOTIDE SEQUENCE [LARGE SCALE GENOMIC DNA]</scope>
</reference>
<dbReference type="InterPro" id="IPR004835">
    <property type="entry name" value="Chitin_synth"/>
</dbReference>
<accession>A0AAV4HHW7</accession>
<feature type="region of interest" description="Disordered" evidence="4">
    <location>
        <begin position="371"/>
        <end position="391"/>
    </location>
</feature>
<evidence type="ECO:0000256" key="4">
    <source>
        <dbReference type="SAM" id="MobiDB-lite"/>
    </source>
</evidence>
<dbReference type="AlphaFoldDB" id="A0AAV4HHW7"/>
<evidence type="ECO:0000313" key="6">
    <source>
        <dbReference type="EMBL" id="GFR97732.1"/>
    </source>
</evidence>
<proteinExistence type="predicted"/>
<feature type="compositionally biased region" description="Basic and acidic residues" evidence="4">
    <location>
        <begin position="177"/>
        <end position="198"/>
    </location>
</feature>
<dbReference type="Proteomes" id="UP000762676">
    <property type="component" value="Unassembled WGS sequence"/>
</dbReference>